<feature type="chain" id="PRO_5043052848" evidence="1">
    <location>
        <begin position="24"/>
        <end position="148"/>
    </location>
</feature>
<dbReference type="AlphaFoldDB" id="A0AAN7W7N4"/>
<gene>
    <name evidence="2" type="ORF">LTR97_008339</name>
</gene>
<evidence type="ECO:0000313" key="3">
    <source>
        <dbReference type="Proteomes" id="UP001310594"/>
    </source>
</evidence>
<sequence>MKLTNSLASSAMVALAIVTPAAAQTEPRGELYCATSATSASKDVVALAVGEFCAMHNGHVMNKYESIWNTMSVQDGGHVKLNIFYAGTATYGIASEACDTEFEAVLNGCNKDGGTTEGGNYLAQIGTVYYMMTVNPPAEQQTSGTYPA</sequence>
<evidence type="ECO:0000256" key="1">
    <source>
        <dbReference type="SAM" id="SignalP"/>
    </source>
</evidence>
<organism evidence="2 3">
    <name type="scientific">Elasticomyces elasticus</name>
    <dbReference type="NCBI Taxonomy" id="574655"/>
    <lineage>
        <taxon>Eukaryota</taxon>
        <taxon>Fungi</taxon>
        <taxon>Dikarya</taxon>
        <taxon>Ascomycota</taxon>
        <taxon>Pezizomycotina</taxon>
        <taxon>Dothideomycetes</taxon>
        <taxon>Dothideomycetidae</taxon>
        <taxon>Mycosphaerellales</taxon>
        <taxon>Teratosphaeriaceae</taxon>
        <taxon>Elasticomyces</taxon>
    </lineage>
</organism>
<proteinExistence type="predicted"/>
<feature type="signal peptide" evidence="1">
    <location>
        <begin position="1"/>
        <end position="23"/>
    </location>
</feature>
<dbReference type="Proteomes" id="UP001310594">
    <property type="component" value="Unassembled WGS sequence"/>
</dbReference>
<name>A0AAN7W7N4_9PEZI</name>
<accession>A0AAN7W7N4</accession>
<dbReference type="EMBL" id="JAVRQU010000013">
    <property type="protein sequence ID" value="KAK5695919.1"/>
    <property type="molecule type" value="Genomic_DNA"/>
</dbReference>
<reference evidence="2" key="1">
    <citation type="submission" date="2023-08" db="EMBL/GenBank/DDBJ databases">
        <title>Black Yeasts Isolated from many extreme environments.</title>
        <authorList>
            <person name="Coleine C."/>
            <person name="Stajich J.E."/>
            <person name="Selbmann L."/>
        </authorList>
    </citation>
    <scope>NUCLEOTIDE SEQUENCE</scope>
    <source>
        <strain evidence="2">CCFEE 5810</strain>
    </source>
</reference>
<protein>
    <submittedName>
        <fullName evidence="2">Uncharacterized protein</fullName>
    </submittedName>
</protein>
<keyword evidence="1" id="KW-0732">Signal</keyword>
<comment type="caution">
    <text evidence="2">The sequence shown here is derived from an EMBL/GenBank/DDBJ whole genome shotgun (WGS) entry which is preliminary data.</text>
</comment>
<evidence type="ECO:0000313" key="2">
    <source>
        <dbReference type="EMBL" id="KAK5695919.1"/>
    </source>
</evidence>